<evidence type="ECO:0000256" key="10">
    <source>
        <dbReference type="SAM" id="Phobius"/>
    </source>
</evidence>
<dbReference type="GO" id="GO:0000155">
    <property type="term" value="F:phosphorelay sensor kinase activity"/>
    <property type="evidence" value="ECO:0007669"/>
    <property type="project" value="InterPro"/>
</dbReference>
<keyword evidence="4" id="KW-0808">Transferase</keyword>
<comment type="caution">
    <text evidence="12">The sequence shown here is derived from an EMBL/GenBank/DDBJ whole genome shotgun (WGS) entry which is preliminary data.</text>
</comment>
<dbReference type="RefSeq" id="WP_157361393.1">
    <property type="nucleotide sequence ID" value="NZ_WOWS01000001.1"/>
</dbReference>
<feature type="domain" description="Histidine kinase" evidence="11">
    <location>
        <begin position="183"/>
        <end position="274"/>
    </location>
</feature>
<dbReference type="InterPro" id="IPR036890">
    <property type="entry name" value="HATPase_C_sf"/>
</dbReference>
<gene>
    <name evidence="12" type="ORF">GN138_00680</name>
</gene>
<organism evidence="12 13">
    <name type="scientific">Winogradskyella endarachnes</name>
    <dbReference type="NCBI Taxonomy" id="2681965"/>
    <lineage>
        <taxon>Bacteria</taxon>
        <taxon>Pseudomonadati</taxon>
        <taxon>Bacteroidota</taxon>
        <taxon>Flavobacteriia</taxon>
        <taxon>Flavobacteriales</taxon>
        <taxon>Flavobacteriaceae</taxon>
        <taxon>Winogradskyella</taxon>
    </lineage>
</organism>
<evidence type="ECO:0000256" key="6">
    <source>
        <dbReference type="ARBA" id="ARBA00022777"/>
    </source>
</evidence>
<accession>A0A6L6U630</accession>
<dbReference type="PANTHER" id="PTHR24421:SF10">
    <property type="entry name" value="NITRATE_NITRITE SENSOR PROTEIN NARQ"/>
    <property type="match status" value="1"/>
</dbReference>
<feature type="transmembrane region" description="Helical" evidence="10">
    <location>
        <begin position="22"/>
        <end position="46"/>
    </location>
</feature>
<dbReference type="PROSITE" id="PS50109">
    <property type="entry name" value="HIS_KIN"/>
    <property type="match status" value="1"/>
</dbReference>
<evidence type="ECO:0000256" key="8">
    <source>
        <dbReference type="ARBA" id="ARBA00023012"/>
    </source>
</evidence>
<evidence type="ECO:0000256" key="2">
    <source>
        <dbReference type="ARBA" id="ARBA00012438"/>
    </source>
</evidence>
<dbReference type="InterPro" id="IPR003594">
    <property type="entry name" value="HATPase_dom"/>
</dbReference>
<dbReference type="InterPro" id="IPR011712">
    <property type="entry name" value="Sig_transdc_His_kin_sub3_dim/P"/>
</dbReference>
<keyword evidence="6 12" id="KW-0418">Kinase</keyword>
<proteinExistence type="predicted"/>
<keyword evidence="7" id="KW-0067">ATP-binding</keyword>
<dbReference type="Pfam" id="PF02518">
    <property type="entry name" value="HATPase_c"/>
    <property type="match status" value="1"/>
</dbReference>
<dbReference type="GO" id="GO:0046983">
    <property type="term" value="F:protein dimerization activity"/>
    <property type="evidence" value="ECO:0007669"/>
    <property type="project" value="InterPro"/>
</dbReference>
<keyword evidence="5" id="KW-0547">Nucleotide-binding</keyword>
<evidence type="ECO:0000313" key="13">
    <source>
        <dbReference type="Proteomes" id="UP000478208"/>
    </source>
</evidence>
<evidence type="ECO:0000256" key="1">
    <source>
        <dbReference type="ARBA" id="ARBA00000085"/>
    </source>
</evidence>
<evidence type="ECO:0000256" key="3">
    <source>
        <dbReference type="ARBA" id="ARBA00022553"/>
    </source>
</evidence>
<protein>
    <recommendedName>
        <fullName evidence="2">histidine kinase</fullName>
        <ecNumber evidence="2">2.7.13.3</ecNumber>
    </recommendedName>
</protein>
<dbReference type="InterPro" id="IPR005467">
    <property type="entry name" value="His_kinase_dom"/>
</dbReference>
<keyword evidence="8" id="KW-0902">Two-component regulatory system</keyword>
<evidence type="ECO:0000256" key="7">
    <source>
        <dbReference type="ARBA" id="ARBA00022840"/>
    </source>
</evidence>
<dbReference type="GO" id="GO:0005524">
    <property type="term" value="F:ATP binding"/>
    <property type="evidence" value="ECO:0007669"/>
    <property type="project" value="UniProtKB-KW"/>
</dbReference>
<keyword evidence="10" id="KW-0812">Transmembrane</keyword>
<evidence type="ECO:0000313" key="12">
    <source>
        <dbReference type="EMBL" id="MUU76946.1"/>
    </source>
</evidence>
<evidence type="ECO:0000256" key="9">
    <source>
        <dbReference type="SAM" id="Coils"/>
    </source>
</evidence>
<dbReference type="Pfam" id="PF07730">
    <property type="entry name" value="HisKA_3"/>
    <property type="match status" value="1"/>
</dbReference>
<keyword evidence="10" id="KW-0472">Membrane</keyword>
<dbReference type="CDD" id="cd16917">
    <property type="entry name" value="HATPase_UhpB-NarQ-NarX-like"/>
    <property type="match status" value="1"/>
</dbReference>
<evidence type="ECO:0000259" key="11">
    <source>
        <dbReference type="PROSITE" id="PS50109"/>
    </source>
</evidence>
<comment type="catalytic activity">
    <reaction evidence="1">
        <text>ATP + protein L-histidine = ADP + protein N-phospho-L-histidine.</text>
        <dbReference type="EC" id="2.7.13.3"/>
    </reaction>
</comment>
<dbReference type="AlphaFoldDB" id="A0A6L6U630"/>
<dbReference type="InterPro" id="IPR050482">
    <property type="entry name" value="Sensor_HK_TwoCompSys"/>
</dbReference>
<dbReference type="SUPFAM" id="SSF55874">
    <property type="entry name" value="ATPase domain of HSP90 chaperone/DNA topoisomerase II/histidine kinase"/>
    <property type="match status" value="1"/>
</dbReference>
<reference evidence="12 13" key="1">
    <citation type="submission" date="2019-12" db="EMBL/GenBank/DDBJ databases">
        <authorList>
            <person name="Li J."/>
        </authorList>
    </citation>
    <scope>NUCLEOTIDE SEQUENCE [LARGE SCALE GENOMIC DNA]</scope>
    <source>
        <strain evidence="12 13">HL2-2</strain>
    </source>
</reference>
<dbReference type="SMART" id="SM00387">
    <property type="entry name" value="HATPase_c"/>
    <property type="match status" value="1"/>
</dbReference>
<dbReference type="EMBL" id="WOWS01000001">
    <property type="protein sequence ID" value="MUU76946.1"/>
    <property type="molecule type" value="Genomic_DNA"/>
</dbReference>
<keyword evidence="9" id="KW-0175">Coiled coil</keyword>
<name>A0A6L6U630_9FLAO</name>
<evidence type="ECO:0000256" key="4">
    <source>
        <dbReference type="ARBA" id="ARBA00022679"/>
    </source>
</evidence>
<feature type="coiled-coil region" evidence="9">
    <location>
        <begin position="110"/>
        <end position="141"/>
    </location>
</feature>
<dbReference type="Gene3D" id="3.30.565.10">
    <property type="entry name" value="Histidine kinase-like ATPase, C-terminal domain"/>
    <property type="match status" value="1"/>
</dbReference>
<dbReference type="GO" id="GO:0016020">
    <property type="term" value="C:membrane"/>
    <property type="evidence" value="ECO:0007669"/>
    <property type="project" value="InterPro"/>
</dbReference>
<dbReference type="PANTHER" id="PTHR24421">
    <property type="entry name" value="NITRATE/NITRITE SENSOR PROTEIN NARX-RELATED"/>
    <property type="match status" value="1"/>
</dbReference>
<sequence length="275" mass="30972">MLYVRLSLYVAVLQKTISSEEIALISYVIFTTLTLAITFVLFFVIFQKRKNQLLIDSVKQQKEFDNELIKTQQEIQEETLRQVGRELHDNVGQMLVLSSMQMKVASNAVKDDVKSKVDNAADALNNALEEVRALSKSLNSDVISSLGFDAAVNNEVARLNKSGLIQASLEIVGDKVDFENTKDEIILFRILQEFVSNTLKYADAEQVSVKLEYQEKELIIKLKDDGTGFNIETATKSSGLVNMKKRAELLNADFQLVSSKDNGTRLTLKYPYKTD</sequence>
<keyword evidence="13" id="KW-1185">Reference proteome</keyword>
<dbReference type="Proteomes" id="UP000478208">
    <property type="component" value="Unassembled WGS sequence"/>
</dbReference>
<dbReference type="EC" id="2.7.13.3" evidence="2"/>
<dbReference type="Gene3D" id="1.20.5.1930">
    <property type="match status" value="1"/>
</dbReference>
<keyword evidence="3" id="KW-0597">Phosphoprotein</keyword>
<evidence type="ECO:0000256" key="5">
    <source>
        <dbReference type="ARBA" id="ARBA00022741"/>
    </source>
</evidence>
<keyword evidence="10" id="KW-1133">Transmembrane helix</keyword>